<feature type="modified residue" description="N6-(pyridoxal phosphate)lysine" evidence="4 5">
    <location>
        <position position="37"/>
    </location>
</feature>
<feature type="active site" description="Proton acceptor; specific for D-alanine" evidence="4">
    <location>
        <position position="37"/>
    </location>
</feature>
<dbReference type="HAMAP" id="MF_01201">
    <property type="entry name" value="Ala_racemase"/>
    <property type="match status" value="1"/>
</dbReference>
<reference evidence="9" key="1">
    <citation type="submission" date="2014-11" db="EMBL/GenBank/DDBJ databases">
        <authorList>
            <person name="Wibberg D."/>
        </authorList>
    </citation>
    <scope>NUCLEOTIDE SEQUENCE [LARGE SCALE GENOMIC DNA]</scope>
    <source>
        <strain evidence="9">L3</strain>
    </source>
</reference>
<dbReference type="GO" id="GO:0005829">
    <property type="term" value="C:cytosol"/>
    <property type="evidence" value="ECO:0007669"/>
    <property type="project" value="TreeGrafter"/>
</dbReference>
<keyword evidence="9" id="KW-1185">Reference proteome</keyword>
<comment type="cofactor">
    <cofactor evidence="1 4 5">
        <name>pyridoxal 5'-phosphate</name>
        <dbReference type="ChEBI" id="CHEBI:597326"/>
    </cofactor>
</comment>
<dbReference type="Gene3D" id="3.20.20.10">
    <property type="entry name" value="Alanine racemase"/>
    <property type="match status" value="1"/>
</dbReference>
<keyword evidence="2 4" id="KW-0663">Pyridoxal phosphate</keyword>
<feature type="binding site" evidence="4 6">
    <location>
        <position position="311"/>
    </location>
    <ligand>
        <name>substrate</name>
    </ligand>
</feature>
<comment type="catalytic activity">
    <reaction evidence="4">
        <text>L-alanine = D-alanine</text>
        <dbReference type="Rhea" id="RHEA:20249"/>
        <dbReference type="ChEBI" id="CHEBI:57416"/>
        <dbReference type="ChEBI" id="CHEBI:57972"/>
        <dbReference type="EC" id="5.1.1.1"/>
    </reaction>
</comment>
<accession>A0A0C7P002</accession>
<evidence type="ECO:0000256" key="5">
    <source>
        <dbReference type="PIRSR" id="PIRSR600821-50"/>
    </source>
</evidence>
<dbReference type="STRING" id="1006576.DTL3_0249"/>
<dbReference type="NCBIfam" id="TIGR00492">
    <property type="entry name" value="alr"/>
    <property type="match status" value="1"/>
</dbReference>
<dbReference type="UniPathway" id="UPA00042">
    <property type="reaction ID" value="UER00497"/>
</dbReference>
<dbReference type="InterPro" id="IPR000821">
    <property type="entry name" value="Ala_racemase"/>
</dbReference>
<dbReference type="KEGG" id="dtn:DTL3_0249"/>
<feature type="active site" description="Proton acceptor; specific for L-alanine" evidence="4">
    <location>
        <position position="263"/>
    </location>
</feature>
<comment type="function">
    <text evidence="4">Catalyzes the interconversion of L-alanine and D-alanine. May also act on other amino acids.</text>
</comment>
<feature type="binding site" evidence="4 6">
    <location>
        <position position="137"/>
    </location>
    <ligand>
        <name>substrate</name>
    </ligand>
</feature>
<evidence type="ECO:0000259" key="7">
    <source>
        <dbReference type="SMART" id="SM01005"/>
    </source>
</evidence>
<evidence type="ECO:0000256" key="1">
    <source>
        <dbReference type="ARBA" id="ARBA00001933"/>
    </source>
</evidence>
<dbReference type="InterPro" id="IPR029066">
    <property type="entry name" value="PLP-binding_barrel"/>
</dbReference>
<dbReference type="RefSeq" id="WP_045087180.1">
    <property type="nucleotide sequence ID" value="NZ_LN824141.1"/>
</dbReference>
<dbReference type="GO" id="GO:0030170">
    <property type="term" value="F:pyridoxal phosphate binding"/>
    <property type="evidence" value="ECO:0007669"/>
    <property type="project" value="UniProtKB-UniRule"/>
</dbReference>
<dbReference type="PATRIC" id="fig|1006576.9.peg.245"/>
<dbReference type="Pfam" id="PF01168">
    <property type="entry name" value="Ala_racemase_N"/>
    <property type="match status" value="1"/>
</dbReference>
<feature type="domain" description="Alanine racemase C-terminal" evidence="7">
    <location>
        <begin position="242"/>
        <end position="369"/>
    </location>
</feature>
<sequence length="373" mass="41685">MNIIGRNTFAVVNIEKYLKNLEFLNSCTTAKIMPVLKADAYGHGMQELGKAALKSGYDMFAVAFLEEALELLSSGILSKVLIFNYFDPKDLKSVLDYSDYLRPTITSIDFLEKACGILGKDIKKLVFHINVDTGMNRIGIREEELSTLIRLIKKHNINVEGIYSHFATADEKDEFVKIQYDKFLNILNYIINEGIDIKIRHLANSAGLLFFPQSSLDYVRPGVATFGMQPSNIIKVEELKPVMELKSTVAKINMVKSGESIGYGRTFTTLKSMKTAIVPIGYADGYFRNLSNKAYVLINGKKCRILGNISMDQMVVDITEVNTNVGDEVVLIGEQDGVSITCEELAQKAGTINYEITSKLTRRVPRIYIRGGN</sequence>
<dbReference type="EC" id="5.1.1.1" evidence="4"/>
<evidence type="ECO:0000256" key="6">
    <source>
        <dbReference type="PIRSR" id="PIRSR600821-52"/>
    </source>
</evidence>
<dbReference type="OrthoDB" id="9813814at2"/>
<dbReference type="InterPro" id="IPR011079">
    <property type="entry name" value="Ala_racemase_C"/>
</dbReference>
<evidence type="ECO:0000313" key="8">
    <source>
        <dbReference type="EMBL" id="CEP77580.1"/>
    </source>
</evidence>
<dbReference type="PRINTS" id="PR00992">
    <property type="entry name" value="ALARACEMASE"/>
</dbReference>
<dbReference type="FunFam" id="3.20.20.10:FF:000002">
    <property type="entry name" value="Alanine racemase"/>
    <property type="match status" value="1"/>
</dbReference>
<dbReference type="CDD" id="cd00430">
    <property type="entry name" value="PLPDE_III_AR"/>
    <property type="match status" value="1"/>
</dbReference>
<evidence type="ECO:0000313" key="9">
    <source>
        <dbReference type="Proteomes" id="UP000032809"/>
    </source>
</evidence>
<dbReference type="Pfam" id="PF00842">
    <property type="entry name" value="Ala_racemase_C"/>
    <property type="match status" value="1"/>
</dbReference>
<comment type="pathway">
    <text evidence="4">Amino-acid biosynthesis; D-alanine biosynthesis; D-alanine from L-alanine: step 1/1.</text>
</comment>
<dbReference type="SMART" id="SM01005">
    <property type="entry name" value="Ala_racemase_C"/>
    <property type="match status" value="1"/>
</dbReference>
<dbReference type="PANTHER" id="PTHR30511">
    <property type="entry name" value="ALANINE RACEMASE"/>
    <property type="match status" value="1"/>
</dbReference>
<dbReference type="GO" id="GO:0030632">
    <property type="term" value="P:D-alanine biosynthetic process"/>
    <property type="evidence" value="ECO:0007669"/>
    <property type="project" value="UniProtKB-UniRule"/>
</dbReference>
<dbReference type="GO" id="GO:0008784">
    <property type="term" value="F:alanine racemase activity"/>
    <property type="evidence" value="ECO:0007669"/>
    <property type="project" value="UniProtKB-UniRule"/>
</dbReference>
<dbReference type="SUPFAM" id="SSF50621">
    <property type="entry name" value="Alanine racemase C-terminal domain-like"/>
    <property type="match status" value="1"/>
</dbReference>
<organism evidence="8 9">
    <name type="scientific">Defluviitoga tunisiensis</name>
    <dbReference type="NCBI Taxonomy" id="1006576"/>
    <lineage>
        <taxon>Bacteria</taxon>
        <taxon>Thermotogati</taxon>
        <taxon>Thermotogota</taxon>
        <taxon>Thermotogae</taxon>
        <taxon>Petrotogales</taxon>
        <taxon>Petrotogaceae</taxon>
        <taxon>Defluviitoga</taxon>
    </lineage>
</organism>
<comment type="similarity">
    <text evidence="4">Belongs to the alanine racemase family.</text>
</comment>
<dbReference type="Gene3D" id="2.40.37.10">
    <property type="entry name" value="Lyase, Ornithine Decarboxylase, Chain A, domain 1"/>
    <property type="match status" value="1"/>
</dbReference>
<dbReference type="SUPFAM" id="SSF51419">
    <property type="entry name" value="PLP-binding barrel"/>
    <property type="match status" value="1"/>
</dbReference>
<evidence type="ECO:0000256" key="2">
    <source>
        <dbReference type="ARBA" id="ARBA00022898"/>
    </source>
</evidence>
<keyword evidence="3 4" id="KW-0413">Isomerase</keyword>
<dbReference type="HOGENOM" id="CLU_028393_2_2_0"/>
<name>A0A0C7P002_DEFTU</name>
<dbReference type="Proteomes" id="UP000032809">
    <property type="component" value="Chromosome I"/>
</dbReference>
<protein>
    <recommendedName>
        <fullName evidence="4">Alanine racemase</fullName>
        <ecNumber evidence="4">5.1.1.1</ecNumber>
    </recommendedName>
</protein>
<dbReference type="GO" id="GO:0009252">
    <property type="term" value="P:peptidoglycan biosynthetic process"/>
    <property type="evidence" value="ECO:0007669"/>
    <property type="project" value="TreeGrafter"/>
</dbReference>
<dbReference type="EMBL" id="LN824141">
    <property type="protein sequence ID" value="CEP77580.1"/>
    <property type="molecule type" value="Genomic_DNA"/>
</dbReference>
<evidence type="ECO:0000256" key="3">
    <source>
        <dbReference type="ARBA" id="ARBA00023235"/>
    </source>
</evidence>
<dbReference type="PANTHER" id="PTHR30511:SF0">
    <property type="entry name" value="ALANINE RACEMASE, CATABOLIC-RELATED"/>
    <property type="match status" value="1"/>
</dbReference>
<dbReference type="InterPro" id="IPR009006">
    <property type="entry name" value="Ala_racemase/Decarboxylase_C"/>
</dbReference>
<dbReference type="InterPro" id="IPR001608">
    <property type="entry name" value="Ala_racemase_N"/>
</dbReference>
<gene>
    <name evidence="8" type="primary">alr</name>
    <name evidence="8" type="ORF">DTL3_0249</name>
</gene>
<dbReference type="AlphaFoldDB" id="A0A0C7P002"/>
<proteinExistence type="inferred from homology"/>
<evidence type="ECO:0000256" key="4">
    <source>
        <dbReference type="HAMAP-Rule" id="MF_01201"/>
    </source>
</evidence>